<dbReference type="AlphaFoldDB" id="A0A4Y2UTV2"/>
<organism evidence="1 2">
    <name type="scientific">Araneus ventricosus</name>
    <name type="common">Orbweaver spider</name>
    <name type="synonym">Epeira ventricosa</name>
    <dbReference type="NCBI Taxonomy" id="182803"/>
    <lineage>
        <taxon>Eukaryota</taxon>
        <taxon>Metazoa</taxon>
        <taxon>Ecdysozoa</taxon>
        <taxon>Arthropoda</taxon>
        <taxon>Chelicerata</taxon>
        <taxon>Arachnida</taxon>
        <taxon>Araneae</taxon>
        <taxon>Araneomorphae</taxon>
        <taxon>Entelegynae</taxon>
        <taxon>Araneoidea</taxon>
        <taxon>Araneidae</taxon>
        <taxon>Araneus</taxon>
    </lineage>
</organism>
<sequence length="123" mass="13770">MEAKNLLPIVSVATAGRLKRQHRSFLNLDLVPPRVELPFPARTPENRLMKLCLPDVIQCSPLSKKLPAASVGDFLCRGSFFPFRSRMRDSENKYSNSTGSFILDPVRAGFQEIQPDRGGLRKG</sequence>
<gene>
    <name evidence="1" type="ORF">AVEN_28285_1</name>
</gene>
<reference evidence="1 2" key="1">
    <citation type="journal article" date="2019" name="Sci. Rep.">
        <title>Orb-weaving spider Araneus ventricosus genome elucidates the spidroin gene catalogue.</title>
        <authorList>
            <person name="Kono N."/>
            <person name="Nakamura H."/>
            <person name="Ohtoshi R."/>
            <person name="Moran D.A.P."/>
            <person name="Shinohara A."/>
            <person name="Yoshida Y."/>
            <person name="Fujiwara M."/>
            <person name="Mori M."/>
            <person name="Tomita M."/>
            <person name="Arakawa K."/>
        </authorList>
    </citation>
    <scope>NUCLEOTIDE SEQUENCE [LARGE SCALE GENOMIC DNA]</scope>
</reference>
<keyword evidence="2" id="KW-1185">Reference proteome</keyword>
<comment type="caution">
    <text evidence="1">The sequence shown here is derived from an EMBL/GenBank/DDBJ whole genome shotgun (WGS) entry which is preliminary data.</text>
</comment>
<dbReference type="OrthoDB" id="10531361at2759"/>
<proteinExistence type="predicted"/>
<name>A0A4Y2UTV2_ARAVE</name>
<protein>
    <submittedName>
        <fullName evidence="1">Uncharacterized protein</fullName>
    </submittedName>
</protein>
<evidence type="ECO:0000313" key="1">
    <source>
        <dbReference type="EMBL" id="GBO15611.1"/>
    </source>
</evidence>
<accession>A0A4Y2UTV2</accession>
<dbReference type="Proteomes" id="UP000499080">
    <property type="component" value="Unassembled WGS sequence"/>
</dbReference>
<evidence type="ECO:0000313" key="2">
    <source>
        <dbReference type="Proteomes" id="UP000499080"/>
    </source>
</evidence>
<dbReference type="EMBL" id="BGPR01039618">
    <property type="protein sequence ID" value="GBO15611.1"/>
    <property type="molecule type" value="Genomic_DNA"/>
</dbReference>